<name>A0ABD5PTB8_9EURY</name>
<evidence type="ECO:0000313" key="4">
    <source>
        <dbReference type="Proteomes" id="UP001595898"/>
    </source>
</evidence>
<protein>
    <submittedName>
        <fullName evidence="3">Uncharacterized protein</fullName>
    </submittedName>
</protein>
<organism evidence="3 4">
    <name type="scientific">Halosolutus amylolyticus</name>
    <dbReference type="NCBI Taxonomy" id="2932267"/>
    <lineage>
        <taxon>Archaea</taxon>
        <taxon>Methanobacteriati</taxon>
        <taxon>Methanobacteriota</taxon>
        <taxon>Stenosarchaea group</taxon>
        <taxon>Halobacteria</taxon>
        <taxon>Halobacteriales</taxon>
        <taxon>Natrialbaceae</taxon>
        <taxon>Halosolutus</taxon>
    </lineage>
</organism>
<dbReference type="Pfam" id="PF24368">
    <property type="entry name" value="DUF7524"/>
    <property type="match status" value="1"/>
</dbReference>
<proteinExistence type="predicted"/>
<evidence type="ECO:0000313" key="3">
    <source>
        <dbReference type="EMBL" id="MFC4543807.1"/>
    </source>
</evidence>
<feature type="transmembrane region" description="Helical" evidence="2">
    <location>
        <begin position="151"/>
        <end position="170"/>
    </location>
</feature>
<evidence type="ECO:0000256" key="2">
    <source>
        <dbReference type="SAM" id="Phobius"/>
    </source>
</evidence>
<sequence>MSPLDVTVHVNRGSADAVLETDVDTVETCEPIQLVLRGHETPAHVHCRLDERLDRVASIDGSNYYVEPDDVTPVPIRVDAEAIESPVEGTLEIVGGYGAESVSIDVTVTPGPPQVDVDDSLAEPTRSEPEPTPIERAVTGFSALTGIEMGTIAVVALGLVAIGIATATAATIGGPVAIGGLAIVVVGVAVGLGLLIR</sequence>
<keyword evidence="2" id="KW-1133">Transmembrane helix</keyword>
<comment type="caution">
    <text evidence="3">The sequence shown here is derived from an EMBL/GenBank/DDBJ whole genome shotgun (WGS) entry which is preliminary data.</text>
</comment>
<dbReference type="AlphaFoldDB" id="A0ABD5PTB8"/>
<reference evidence="3 4" key="1">
    <citation type="journal article" date="2019" name="Int. J. Syst. Evol. Microbiol.">
        <title>The Global Catalogue of Microorganisms (GCM) 10K type strain sequencing project: providing services to taxonomists for standard genome sequencing and annotation.</title>
        <authorList>
            <consortium name="The Broad Institute Genomics Platform"/>
            <consortium name="The Broad Institute Genome Sequencing Center for Infectious Disease"/>
            <person name="Wu L."/>
            <person name="Ma J."/>
        </authorList>
    </citation>
    <scope>NUCLEOTIDE SEQUENCE [LARGE SCALE GENOMIC DNA]</scope>
    <source>
        <strain evidence="3 4">WLHS5</strain>
    </source>
</reference>
<accession>A0ABD5PTB8</accession>
<feature type="transmembrane region" description="Helical" evidence="2">
    <location>
        <begin position="176"/>
        <end position="196"/>
    </location>
</feature>
<keyword evidence="2" id="KW-0472">Membrane</keyword>
<evidence type="ECO:0000256" key="1">
    <source>
        <dbReference type="SAM" id="MobiDB-lite"/>
    </source>
</evidence>
<gene>
    <name evidence="3" type="ORF">ACFO5R_17920</name>
</gene>
<feature type="region of interest" description="Disordered" evidence="1">
    <location>
        <begin position="113"/>
        <end position="132"/>
    </location>
</feature>
<keyword evidence="4" id="KW-1185">Reference proteome</keyword>
<dbReference type="InterPro" id="IPR055946">
    <property type="entry name" value="DUF7524"/>
</dbReference>
<dbReference type="Proteomes" id="UP001595898">
    <property type="component" value="Unassembled WGS sequence"/>
</dbReference>
<dbReference type="RefSeq" id="WP_250138424.1">
    <property type="nucleotide sequence ID" value="NZ_JALIQP010000001.1"/>
</dbReference>
<dbReference type="EMBL" id="JBHSFA010000009">
    <property type="protein sequence ID" value="MFC4543807.1"/>
    <property type="molecule type" value="Genomic_DNA"/>
</dbReference>
<keyword evidence="2" id="KW-0812">Transmembrane</keyword>